<dbReference type="GO" id="GO:0005506">
    <property type="term" value="F:iron ion binding"/>
    <property type="evidence" value="ECO:0007669"/>
    <property type="project" value="InterPro"/>
</dbReference>
<reference evidence="7 8" key="1">
    <citation type="submission" date="2019-03" db="EMBL/GenBank/DDBJ databases">
        <title>Sequencing the genomes of 1000 actinobacteria strains.</title>
        <authorList>
            <person name="Klenk H.-P."/>
        </authorList>
    </citation>
    <scope>NUCLEOTIDE SEQUENCE [LARGE SCALE GENOMIC DNA]</scope>
    <source>
        <strain evidence="7 8">DSM 44969</strain>
    </source>
</reference>
<gene>
    <name evidence="7" type="ORF">EV378_0896</name>
</gene>
<evidence type="ECO:0000256" key="1">
    <source>
        <dbReference type="ARBA" id="ARBA00010617"/>
    </source>
</evidence>
<dbReference type="PANTHER" id="PTHR46696:SF1">
    <property type="entry name" value="CYTOCHROME P450 YJIB-RELATED"/>
    <property type="match status" value="1"/>
</dbReference>
<protein>
    <recommendedName>
        <fullName evidence="9">Cytochrome P450</fullName>
    </recommendedName>
</protein>
<dbReference type="Pfam" id="PF00067">
    <property type="entry name" value="p450"/>
    <property type="match status" value="1"/>
</dbReference>
<sequence length="402" mass="44175">MTVTTIGSERHELFEGSFFADPHPALAALREHDPVSRLELHGGTTWLLSRHADVRAALTDPRVSKDWRWTLPPEEREKHPAAPTPMMILMDPPEHTRLRKLVSRSFTVRRMNEQKPRVQEIASALVADLPETGTVDLMTAYAFQIPVYVICEMLGVPVEDRDDFGAWTKALVDNSGDEATMGAMGKLNGYLGELIERKRSEPDDKLLAALIEVADADGDRLSPDELLAMTMLLLIAGHETTVNLIGNGLRALLTHPEQHATLKADPGLLDSAVEEMLRYDTPVAQTPARFTSEDVTYSGVTIPAGQMVMYSLSAANRDPRWVQDPDTFDITRQTSGAIYFAHGNHHCIGAQLARIEGRVAIGTLVADRPELALAVDPSELGYRQSSLIRGLTSLPVTPGPRA</sequence>
<dbReference type="GO" id="GO:0020037">
    <property type="term" value="F:heme binding"/>
    <property type="evidence" value="ECO:0007669"/>
    <property type="project" value="InterPro"/>
</dbReference>
<evidence type="ECO:0000256" key="4">
    <source>
        <dbReference type="ARBA" id="ARBA00023002"/>
    </source>
</evidence>
<dbReference type="OrthoDB" id="142769at2"/>
<dbReference type="PANTHER" id="PTHR46696">
    <property type="entry name" value="P450, PUTATIVE (EUROFUNG)-RELATED"/>
    <property type="match status" value="1"/>
</dbReference>
<dbReference type="InterPro" id="IPR036396">
    <property type="entry name" value="Cyt_P450_sf"/>
</dbReference>
<accession>A0A4R1HYD5</accession>
<evidence type="ECO:0000256" key="2">
    <source>
        <dbReference type="ARBA" id="ARBA00022617"/>
    </source>
</evidence>
<keyword evidence="3" id="KW-0479">Metal-binding</keyword>
<dbReference type="GO" id="GO:0016705">
    <property type="term" value="F:oxidoreductase activity, acting on paired donors, with incorporation or reduction of molecular oxygen"/>
    <property type="evidence" value="ECO:0007669"/>
    <property type="project" value="InterPro"/>
</dbReference>
<dbReference type="EMBL" id="SMFZ01000001">
    <property type="protein sequence ID" value="TCK25099.1"/>
    <property type="molecule type" value="Genomic_DNA"/>
</dbReference>
<dbReference type="SUPFAM" id="SSF48264">
    <property type="entry name" value="Cytochrome P450"/>
    <property type="match status" value="1"/>
</dbReference>
<dbReference type="AlphaFoldDB" id="A0A4R1HYD5"/>
<dbReference type="PRINTS" id="PR00359">
    <property type="entry name" value="BP450"/>
</dbReference>
<keyword evidence="8" id="KW-1185">Reference proteome</keyword>
<dbReference type="GO" id="GO:0004497">
    <property type="term" value="F:monooxygenase activity"/>
    <property type="evidence" value="ECO:0007669"/>
    <property type="project" value="UniProtKB-KW"/>
</dbReference>
<dbReference type="InterPro" id="IPR001128">
    <property type="entry name" value="Cyt_P450"/>
</dbReference>
<dbReference type="CDD" id="cd11029">
    <property type="entry name" value="CYP107-like"/>
    <property type="match status" value="1"/>
</dbReference>
<dbReference type="RefSeq" id="WP_132421441.1">
    <property type="nucleotide sequence ID" value="NZ_SMFZ01000001.1"/>
</dbReference>
<keyword evidence="5" id="KW-0408">Iron</keyword>
<evidence type="ECO:0000256" key="5">
    <source>
        <dbReference type="ARBA" id="ARBA00023004"/>
    </source>
</evidence>
<dbReference type="Proteomes" id="UP000295560">
    <property type="component" value="Unassembled WGS sequence"/>
</dbReference>
<evidence type="ECO:0000256" key="3">
    <source>
        <dbReference type="ARBA" id="ARBA00022723"/>
    </source>
</evidence>
<evidence type="ECO:0000313" key="8">
    <source>
        <dbReference type="Proteomes" id="UP000295560"/>
    </source>
</evidence>
<organism evidence="7 8">
    <name type="scientific">Pseudonocardia endophytica</name>
    <dbReference type="NCBI Taxonomy" id="401976"/>
    <lineage>
        <taxon>Bacteria</taxon>
        <taxon>Bacillati</taxon>
        <taxon>Actinomycetota</taxon>
        <taxon>Actinomycetes</taxon>
        <taxon>Pseudonocardiales</taxon>
        <taxon>Pseudonocardiaceae</taxon>
        <taxon>Pseudonocardia</taxon>
    </lineage>
</organism>
<proteinExistence type="inferred from homology"/>
<comment type="caution">
    <text evidence="7">The sequence shown here is derived from an EMBL/GenBank/DDBJ whole genome shotgun (WGS) entry which is preliminary data.</text>
</comment>
<keyword evidence="6" id="KW-0503">Monooxygenase</keyword>
<dbReference type="InterPro" id="IPR002397">
    <property type="entry name" value="Cyt_P450_B"/>
</dbReference>
<evidence type="ECO:0000313" key="7">
    <source>
        <dbReference type="EMBL" id="TCK25099.1"/>
    </source>
</evidence>
<comment type="similarity">
    <text evidence="1">Belongs to the cytochrome P450 family.</text>
</comment>
<evidence type="ECO:0000256" key="6">
    <source>
        <dbReference type="ARBA" id="ARBA00023033"/>
    </source>
</evidence>
<keyword evidence="4" id="KW-0560">Oxidoreductase</keyword>
<dbReference type="FunFam" id="1.10.630.10:FF:000018">
    <property type="entry name" value="Cytochrome P450 monooxygenase"/>
    <property type="match status" value="1"/>
</dbReference>
<evidence type="ECO:0008006" key="9">
    <source>
        <dbReference type="Google" id="ProtNLM"/>
    </source>
</evidence>
<name>A0A4R1HYD5_PSEEN</name>
<keyword evidence="2" id="KW-0349">Heme</keyword>
<dbReference type="Gene3D" id="1.10.630.10">
    <property type="entry name" value="Cytochrome P450"/>
    <property type="match status" value="1"/>
</dbReference>